<feature type="non-terminal residue" evidence="1">
    <location>
        <position position="1"/>
    </location>
</feature>
<dbReference type="AlphaFoldDB" id="A0A699V796"/>
<sequence>DPYSLVREELYGFFDRVDVAPERPMSKELGYGITDTWDEPVGANEEIAPTTLQGANQRVTNLSTIVEQKTTIMYEARMAREAWGLSMDASDNAHLDVMSLRTTLVA</sequence>
<accession>A0A699V796</accession>
<comment type="caution">
    <text evidence="1">The sequence shown here is derived from an EMBL/GenBank/DDBJ whole genome shotgun (WGS) entry which is preliminary data.</text>
</comment>
<evidence type="ECO:0000313" key="1">
    <source>
        <dbReference type="EMBL" id="GFD31212.1"/>
    </source>
</evidence>
<organism evidence="1">
    <name type="scientific">Tanacetum cinerariifolium</name>
    <name type="common">Dalmatian daisy</name>
    <name type="synonym">Chrysanthemum cinerariifolium</name>
    <dbReference type="NCBI Taxonomy" id="118510"/>
    <lineage>
        <taxon>Eukaryota</taxon>
        <taxon>Viridiplantae</taxon>
        <taxon>Streptophyta</taxon>
        <taxon>Embryophyta</taxon>
        <taxon>Tracheophyta</taxon>
        <taxon>Spermatophyta</taxon>
        <taxon>Magnoliopsida</taxon>
        <taxon>eudicotyledons</taxon>
        <taxon>Gunneridae</taxon>
        <taxon>Pentapetalae</taxon>
        <taxon>asterids</taxon>
        <taxon>campanulids</taxon>
        <taxon>Asterales</taxon>
        <taxon>Asteraceae</taxon>
        <taxon>Asteroideae</taxon>
        <taxon>Anthemideae</taxon>
        <taxon>Anthemidinae</taxon>
        <taxon>Tanacetum</taxon>
    </lineage>
</organism>
<proteinExistence type="predicted"/>
<name>A0A699V796_TANCI</name>
<protein>
    <submittedName>
        <fullName evidence="1">Uncharacterized protein</fullName>
    </submittedName>
</protein>
<reference evidence="1" key="1">
    <citation type="journal article" date="2019" name="Sci. Rep.">
        <title>Draft genome of Tanacetum cinerariifolium, the natural source of mosquito coil.</title>
        <authorList>
            <person name="Yamashiro T."/>
            <person name="Shiraishi A."/>
            <person name="Satake H."/>
            <person name="Nakayama K."/>
        </authorList>
    </citation>
    <scope>NUCLEOTIDE SEQUENCE</scope>
</reference>
<gene>
    <name evidence="1" type="ORF">Tci_903181</name>
</gene>
<dbReference type="EMBL" id="BKCJ011411668">
    <property type="protein sequence ID" value="GFD31212.1"/>
    <property type="molecule type" value="Genomic_DNA"/>
</dbReference>